<protein>
    <submittedName>
        <fullName evidence="2">Resistance protein</fullName>
    </submittedName>
</protein>
<keyword evidence="1" id="KW-0175">Coiled coil</keyword>
<sequence length="168" mass="18602">MYELTDAYARLVAALDDCESEEQAEAIIAEIDAVSSDMNEKANNYAMILKNIKADADELTAKASIFKAEADRLTAQAKAKENHAKRLREYLTSAMLYAGLRGISTDIGKFYVLDTTSVDVLDAWEVPEEYTTPQPPKVDKTAIMKAYKQTGEILPGITIKITSGVRFR</sequence>
<organism evidence="2">
    <name type="scientific">Siphoviridae sp. ctrvp54</name>
    <dbReference type="NCBI Taxonomy" id="2825690"/>
    <lineage>
        <taxon>Viruses</taxon>
        <taxon>Duplodnaviria</taxon>
        <taxon>Heunggongvirae</taxon>
        <taxon>Uroviricota</taxon>
        <taxon>Caudoviricetes</taxon>
    </lineage>
</organism>
<dbReference type="Pfam" id="PF05565">
    <property type="entry name" value="Sipho_Gp157"/>
    <property type="match status" value="1"/>
</dbReference>
<name>A0A8S5P9F2_9CAUD</name>
<accession>A0A8S5P9F2</accession>
<proteinExistence type="predicted"/>
<feature type="coiled-coil region" evidence="1">
    <location>
        <begin position="49"/>
        <end position="90"/>
    </location>
</feature>
<reference evidence="2" key="1">
    <citation type="journal article" date="2021" name="Proc. Natl. Acad. Sci. U.S.A.">
        <title>A Catalog of Tens of Thousands of Viruses from Human Metagenomes Reveals Hidden Associations with Chronic Diseases.</title>
        <authorList>
            <person name="Tisza M.J."/>
            <person name="Buck C.B."/>
        </authorList>
    </citation>
    <scope>NUCLEOTIDE SEQUENCE</scope>
    <source>
        <strain evidence="2">Ctrvp54</strain>
    </source>
</reference>
<dbReference type="InterPro" id="IPR008840">
    <property type="entry name" value="Sipho_Gp157"/>
</dbReference>
<evidence type="ECO:0000313" key="2">
    <source>
        <dbReference type="EMBL" id="DAE02836.1"/>
    </source>
</evidence>
<dbReference type="EMBL" id="BK015354">
    <property type="protein sequence ID" value="DAE02836.1"/>
    <property type="molecule type" value="Genomic_DNA"/>
</dbReference>
<evidence type="ECO:0000256" key="1">
    <source>
        <dbReference type="SAM" id="Coils"/>
    </source>
</evidence>